<feature type="domain" description="PRISE-like Rossmann-fold" evidence="1">
    <location>
        <begin position="68"/>
        <end position="353"/>
    </location>
</feature>
<dbReference type="CDD" id="cd08948">
    <property type="entry name" value="5beta-POR_like_SDR_a"/>
    <property type="match status" value="1"/>
</dbReference>
<organism evidence="2 3">
    <name type="scientific">Streptomyces cuspidosporus</name>
    <dbReference type="NCBI Taxonomy" id="66882"/>
    <lineage>
        <taxon>Bacteria</taxon>
        <taxon>Bacillati</taxon>
        <taxon>Actinomycetota</taxon>
        <taxon>Actinomycetes</taxon>
        <taxon>Kitasatosporales</taxon>
        <taxon>Streptomycetaceae</taxon>
        <taxon>Streptomyces</taxon>
    </lineage>
</organism>
<dbReference type="Gene3D" id="3.40.50.720">
    <property type="entry name" value="NAD(P)-binding Rossmann-like Domain"/>
    <property type="match status" value="1"/>
</dbReference>
<reference evidence="2 3" key="1">
    <citation type="journal article" date="2019" name="Int. J. Syst. Evol. Microbiol.">
        <title>The Global Catalogue of Microorganisms (GCM) 10K type strain sequencing project: providing services to taxonomists for standard genome sequencing and annotation.</title>
        <authorList>
            <consortium name="The Broad Institute Genomics Platform"/>
            <consortium name="The Broad Institute Genome Sequencing Center for Infectious Disease"/>
            <person name="Wu L."/>
            <person name="Ma J."/>
        </authorList>
    </citation>
    <scope>NUCLEOTIDE SEQUENCE [LARGE SCALE GENOMIC DNA]</scope>
    <source>
        <strain evidence="2 3">JCM 4316</strain>
    </source>
</reference>
<dbReference type="InterPro" id="IPR036291">
    <property type="entry name" value="NAD(P)-bd_dom_sf"/>
</dbReference>
<evidence type="ECO:0000259" key="1">
    <source>
        <dbReference type="Pfam" id="PF22917"/>
    </source>
</evidence>
<name>A0ABN3FJU7_9ACTN</name>
<gene>
    <name evidence="2" type="ORF">GCM10010246_13900</name>
</gene>
<evidence type="ECO:0000313" key="2">
    <source>
        <dbReference type="EMBL" id="GAA2331864.1"/>
    </source>
</evidence>
<proteinExistence type="predicted"/>
<evidence type="ECO:0000313" key="3">
    <source>
        <dbReference type="Proteomes" id="UP001500253"/>
    </source>
</evidence>
<dbReference type="RefSeq" id="WP_346173575.1">
    <property type="nucleotide sequence ID" value="NZ_BAAASD010000004.1"/>
</dbReference>
<dbReference type="EMBL" id="BAAASD010000004">
    <property type="protein sequence ID" value="GAA2331864.1"/>
    <property type="molecule type" value="Genomic_DNA"/>
</dbReference>
<keyword evidence="3" id="KW-1185">Reference proteome</keyword>
<dbReference type="Proteomes" id="UP001500253">
    <property type="component" value="Unassembled WGS sequence"/>
</dbReference>
<dbReference type="InterPro" id="IPR055222">
    <property type="entry name" value="PRISE-like_Rossmann-fold"/>
</dbReference>
<protein>
    <submittedName>
        <fullName evidence="2">SDR family oxidoreductase</fullName>
    </submittedName>
</protein>
<sequence length="356" mass="38955">MNTSVTHGTVLVAGAGGVIGRHAAAEYARQPGRRVRGVSRRPPLDAAWEHLPVDLADRDAARTGLAKAGDTTHLVFAAYSEQGSLGAQIAPNLALLDHTLDALDAAGAPLRHVTLYQGGKAYGAHLGHFKTPAREDDPRLLGPNFYYDQEDRLRQVAEERGFAFTILRPEGVVGYAVGNPMNLLMVIGVYAAVCRELGLPLRFPGSHAAYDALYQVTDAELLARATVWAGGSPAAAGQVFNATNGDQFRWRHVWPSFARHFGMPLAEPQPLSLSEHMADKEEVWQRLVERHGLRPTPWQDLVGWGFGDFLFHAGFDNISSTVKIRQAGFGDCYDSERRFLELFERLASERILPPAG</sequence>
<comment type="caution">
    <text evidence="2">The sequence shown here is derived from an EMBL/GenBank/DDBJ whole genome shotgun (WGS) entry which is preliminary data.</text>
</comment>
<dbReference type="PANTHER" id="PTHR32487:SF0">
    <property type="entry name" value="3-OXO-DELTA(4,5)-STEROID 5-BETA-REDUCTASE"/>
    <property type="match status" value="1"/>
</dbReference>
<dbReference type="Pfam" id="PF22917">
    <property type="entry name" value="PRISE"/>
    <property type="match status" value="1"/>
</dbReference>
<accession>A0ABN3FJU7</accession>
<dbReference type="SUPFAM" id="SSF51735">
    <property type="entry name" value="NAD(P)-binding Rossmann-fold domains"/>
    <property type="match status" value="1"/>
</dbReference>
<dbReference type="PANTHER" id="PTHR32487">
    <property type="entry name" value="3-OXO-DELTA(4,5)-STEROID 5-BETA-REDUCTASE"/>
    <property type="match status" value="1"/>
</dbReference>